<evidence type="ECO:0000313" key="1">
    <source>
        <dbReference type="Proteomes" id="UP000887580"/>
    </source>
</evidence>
<evidence type="ECO:0000313" key="2">
    <source>
        <dbReference type="WBParaSite" id="PS1159_v2.g11841.t1"/>
    </source>
</evidence>
<proteinExistence type="predicted"/>
<accession>A0AC35EXW7</accession>
<dbReference type="Proteomes" id="UP000887580">
    <property type="component" value="Unplaced"/>
</dbReference>
<protein>
    <submittedName>
        <fullName evidence="2">Transmembrane protein 18</fullName>
    </submittedName>
</protein>
<name>A0AC35EXW7_9BILA</name>
<sequence length="204" mass="24808">MERIRNAFLTFQGWILWILPHAEQYIPNGADEFERELQLALYNFLKVPIEINSRAFMTFLPQLRWCLMPYFEEDLSLLDWFCSMLCHFYGFFWISFIIFVYIDRLKALYLHFMSLFVVVILGFTSFFDHFWLYYFGRSLRHPSAYKGFSNYNVFLFGNACTTFMYLFMIAYAARLYGRIRDYRKLRDARILAFELKKRRHLFGG</sequence>
<dbReference type="WBParaSite" id="PS1159_v2.g11841.t1">
    <property type="protein sequence ID" value="PS1159_v2.g11841.t1"/>
    <property type="gene ID" value="PS1159_v2.g11841"/>
</dbReference>
<organism evidence="1 2">
    <name type="scientific">Panagrolaimus sp. PS1159</name>
    <dbReference type="NCBI Taxonomy" id="55785"/>
    <lineage>
        <taxon>Eukaryota</taxon>
        <taxon>Metazoa</taxon>
        <taxon>Ecdysozoa</taxon>
        <taxon>Nematoda</taxon>
        <taxon>Chromadorea</taxon>
        <taxon>Rhabditida</taxon>
        <taxon>Tylenchina</taxon>
        <taxon>Panagrolaimomorpha</taxon>
        <taxon>Panagrolaimoidea</taxon>
        <taxon>Panagrolaimidae</taxon>
        <taxon>Panagrolaimus</taxon>
    </lineage>
</organism>
<reference evidence="2" key="1">
    <citation type="submission" date="2022-11" db="UniProtKB">
        <authorList>
            <consortium name="WormBaseParasite"/>
        </authorList>
    </citation>
    <scope>IDENTIFICATION</scope>
</reference>